<evidence type="ECO:0008006" key="2">
    <source>
        <dbReference type="Google" id="ProtNLM"/>
    </source>
</evidence>
<evidence type="ECO:0000313" key="1">
    <source>
        <dbReference type="EMBL" id="QHU30996.1"/>
    </source>
</evidence>
<dbReference type="AlphaFoldDB" id="A0A6C0LJ73"/>
<name>A0A6C0LJ73_9ZZZZ</name>
<dbReference type="EMBL" id="MN740522">
    <property type="protein sequence ID" value="QHU30996.1"/>
    <property type="molecule type" value="Genomic_DNA"/>
</dbReference>
<sequence length="639" mass="75324">MNSSDELFLQNLPDLSENNDIPACFDLIESNVKHCNKNFFNPFKYDKIELLGRPTKTIEDIDSIESFILIIDFPFCGGGSGHFLNSIIEKYKYNQPFLILRNIDNEIHLFLNNEYKLTTQLSEPAAIDFLKHNTHKFQKIFVNHTLGHSEHFINSLFTLDKEVTTITHDHYMLFTNPNPSIEEIKNKINIRENSFINKFNRIITQNKGNLNIFNEYLNNNQEIVVTNLPDYQKSLNRYENDSSDKIVIAVIGDVSHIKGYDFVNNLFNYINANGLNMEIIVIGNIYHCSVKNRSYKSISEFNEILIEYKPHLILEASLCQETYSYTASLAMLTQLPIVSYYLDYKYAIINRLTEYGKLYCFHTMEECLNLINIHKQPYFYTVEPEIYFNSFWDNYFLTGNKKISLNKNIVMMTSKIIVSDKPFSYINYRSSYTTEERFAQTLESIKSTRQSIPNSFIVLFDNSVFDDDKKRILTENVDKFINVTDDVDLNYYTNDCECKAFADIYQQIKCFDYFLKYIDFSSIGTFFKLSGRYLINEHFNYSSYENNNIIMKKNHLVTDRDYYFTCFYKMDKTNLLNYFNELKYIIRNNTKYVTQDCEVIIGSLLKQHDNFKLTDHLGITQSISIRSVEYINERNENNI</sequence>
<dbReference type="SUPFAM" id="SSF53756">
    <property type="entry name" value="UDP-Glycosyltransferase/glycogen phosphorylase"/>
    <property type="match status" value="1"/>
</dbReference>
<protein>
    <recommendedName>
        <fullName evidence="2">Glycosyl transferase family 1 domain-containing protein</fullName>
    </recommendedName>
</protein>
<proteinExistence type="predicted"/>
<accession>A0A6C0LJ73</accession>
<organism evidence="1">
    <name type="scientific">viral metagenome</name>
    <dbReference type="NCBI Taxonomy" id="1070528"/>
    <lineage>
        <taxon>unclassified sequences</taxon>
        <taxon>metagenomes</taxon>
        <taxon>organismal metagenomes</taxon>
    </lineage>
</organism>
<reference evidence="1" key="1">
    <citation type="journal article" date="2020" name="Nature">
        <title>Giant virus diversity and host interactions through global metagenomics.</title>
        <authorList>
            <person name="Schulz F."/>
            <person name="Roux S."/>
            <person name="Paez-Espino D."/>
            <person name="Jungbluth S."/>
            <person name="Walsh D.A."/>
            <person name="Denef V.J."/>
            <person name="McMahon K.D."/>
            <person name="Konstantinidis K.T."/>
            <person name="Eloe-Fadrosh E.A."/>
            <person name="Kyrpides N.C."/>
            <person name="Woyke T."/>
        </authorList>
    </citation>
    <scope>NUCLEOTIDE SEQUENCE</scope>
    <source>
        <strain evidence="1">GVMAG-M-3300027892-73</strain>
    </source>
</reference>